<protein>
    <submittedName>
        <fullName evidence="2">Uncharacterized protein</fullName>
    </submittedName>
</protein>
<organism evidence="2 3">
    <name type="scientific">Cronartium quercuum f. sp. fusiforme G11</name>
    <dbReference type="NCBI Taxonomy" id="708437"/>
    <lineage>
        <taxon>Eukaryota</taxon>
        <taxon>Fungi</taxon>
        <taxon>Dikarya</taxon>
        <taxon>Basidiomycota</taxon>
        <taxon>Pucciniomycotina</taxon>
        <taxon>Pucciniomycetes</taxon>
        <taxon>Pucciniales</taxon>
        <taxon>Coleosporiaceae</taxon>
        <taxon>Cronartium</taxon>
    </lineage>
</organism>
<keyword evidence="1" id="KW-0732">Signal</keyword>
<reference evidence="2" key="1">
    <citation type="submission" date="2013-11" db="EMBL/GenBank/DDBJ databases">
        <title>Genome sequence of the fusiform rust pathogen reveals effectors for host alternation and coevolution with pine.</title>
        <authorList>
            <consortium name="DOE Joint Genome Institute"/>
            <person name="Smith K."/>
            <person name="Pendleton A."/>
            <person name="Kubisiak T."/>
            <person name="Anderson C."/>
            <person name="Salamov A."/>
            <person name="Aerts A."/>
            <person name="Riley R."/>
            <person name="Clum A."/>
            <person name="Lindquist E."/>
            <person name="Ence D."/>
            <person name="Campbell M."/>
            <person name="Kronenberg Z."/>
            <person name="Feau N."/>
            <person name="Dhillon B."/>
            <person name="Hamelin R."/>
            <person name="Burleigh J."/>
            <person name="Smith J."/>
            <person name="Yandell M."/>
            <person name="Nelson C."/>
            <person name="Grigoriev I."/>
            <person name="Davis J."/>
        </authorList>
    </citation>
    <scope>NUCLEOTIDE SEQUENCE</scope>
    <source>
        <strain evidence="2">G11</strain>
    </source>
</reference>
<dbReference type="AlphaFoldDB" id="A0A9P6NG48"/>
<dbReference type="Proteomes" id="UP000886653">
    <property type="component" value="Unassembled WGS sequence"/>
</dbReference>
<sequence>MKVPIQSQQLLSLFIVFALSCVQAMEIHIAVEEDGRMGMDLTEDRATIPSSVNGHADASSSPPLSLPNDIMVQEHDAAGEEPFKITASQLPSRVSSFTSIRQKLTRSKTEKMTAQAKANREVWFDKLKAGEFQPAGWAADDAFLTIENLARTLVSFGDKGHDTIQTISAKVFRKVQGQMDEEVSKQGLEVNMATHLKTEMGRKLETWRRHISSQFDDFQFFLYTIMLTRLETITSQVLFQQIVDRLREVFSREEISNDQARAMVDSKIITLFEDQISNGVDDGCLHSVGTKYPVTLLSPLLYKIKGKNFDEHYRDTFLPNRLKVKNLSKAVDFYQRQIARILALKGMIRLHNEIMSEELKLKLLEQQTPPKFDLVFDMLLQALTRELESEAKEQSIVPLPDNQAIGYGILRILDQTVTPKTQPRFFELYKFYKDNYQPVKEKSSVIPENNI</sequence>
<accession>A0A9P6NG48</accession>
<evidence type="ECO:0000313" key="2">
    <source>
        <dbReference type="EMBL" id="KAG0143582.1"/>
    </source>
</evidence>
<evidence type="ECO:0000313" key="3">
    <source>
        <dbReference type="Proteomes" id="UP000886653"/>
    </source>
</evidence>
<feature type="chain" id="PRO_5040126501" evidence="1">
    <location>
        <begin position="25"/>
        <end position="451"/>
    </location>
</feature>
<gene>
    <name evidence="2" type="ORF">CROQUDRAFT_134875</name>
</gene>
<proteinExistence type="predicted"/>
<comment type="caution">
    <text evidence="2">The sequence shown here is derived from an EMBL/GenBank/DDBJ whole genome shotgun (WGS) entry which is preliminary data.</text>
</comment>
<evidence type="ECO:0000256" key="1">
    <source>
        <dbReference type="SAM" id="SignalP"/>
    </source>
</evidence>
<keyword evidence="3" id="KW-1185">Reference proteome</keyword>
<name>A0A9P6NG48_9BASI</name>
<dbReference type="EMBL" id="MU167315">
    <property type="protein sequence ID" value="KAG0143582.1"/>
    <property type="molecule type" value="Genomic_DNA"/>
</dbReference>
<dbReference type="PROSITE" id="PS51257">
    <property type="entry name" value="PROKAR_LIPOPROTEIN"/>
    <property type="match status" value="1"/>
</dbReference>
<feature type="signal peptide" evidence="1">
    <location>
        <begin position="1"/>
        <end position="24"/>
    </location>
</feature>